<reference evidence="2" key="1">
    <citation type="submission" date="2022-11" db="UniProtKB">
        <authorList>
            <consortium name="WormBaseParasite"/>
        </authorList>
    </citation>
    <scope>IDENTIFICATION</scope>
</reference>
<name>A0AC35FFW0_9BILA</name>
<accession>A0AC35FFW0</accession>
<evidence type="ECO:0000313" key="2">
    <source>
        <dbReference type="WBParaSite" id="PS1159_v2.g17131.t1"/>
    </source>
</evidence>
<organism evidence="1 2">
    <name type="scientific">Panagrolaimus sp. PS1159</name>
    <dbReference type="NCBI Taxonomy" id="55785"/>
    <lineage>
        <taxon>Eukaryota</taxon>
        <taxon>Metazoa</taxon>
        <taxon>Ecdysozoa</taxon>
        <taxon>Nematoda</taxon>
        <taxon>Chromadorea</taxon>
        <taxon>Rhabditida</taxon>
        <taxon>Tylenchina</taxon>
        <taxon>Panagrolaimomorpha</taxon>
        <taxon>Panagrolaimoidea</taxon>
        <taxon>Panagrolaimidae</taxon>
        <taxon>Panagrolaimus</taxon>
    </lineage>
</organism>
<protein>
    <submittedName>
        <fullName evidence="2">Uncharacterized protein</fullName>
    </submittedName>
</protein>
<proteinExistence type="predicted"/>
<sequence>MMKLLVFIGLFLCASAQYRPPPYGPAQPEKPHIVIEPDYDALKVLAATGLEEFLPHKRNAPESSNNYYFNVVQNFFLPKPVNAPKKEIAPSLHSSVDDAVILEKEPHHARHCKVDHDCKIRVQKGVILHVPSFCNNGHCKLGRRHFNHENPLNEPF</sequence>
<dbReference type="Proteomes" id="UP000887580">
    <property type="component" value="Unplaced"/>
</dbReference>
<dbReference type="WBParaSite" id="PS1159_v2.g17131.t1">
    <property type="protein sequence ID" value="PS1159_v2.g17131.t1"/>
    <property type="gene ID" value="PS1159_v2.g17131"/>
</dbReference>
<evidence type="ECO:0000313" key="1">
    <source>
        <dbReference type="Proteomes" id="UP000887580"/>
    </source>
</evidence>